<keyword evidence="2" id="KW-1185">Reference proteome</keyword>
<dbReference type="AlphaFoldDB" id="A0AAD8E3X1"/>
<feature type="non-terminal residue" evidence="1">
    <location>
        <position position="1"/>
    </location>
</feature>
<evidence type="ECO:0000313" key="1">
    <source>
        <dbReference type="EMBL" id="KAJ9576340.1"/>
    </source>
</evidence>
<protein>
    <submittedName>
        <fullName evidence="1">Uncharacterized protein</fullName>
    </submittedName>
</protein>
<proteinExistence type="predicted"/>
<sequence length="83" mass="10207">AFFWEKIYFEKKKERIMNSKIPREKDFIQVIRTIKREREFYAVVCQRLAADRVTQRYKLFNAYGPRNVFSEFLFSMASQVRNK</sequence>
<dbReference type="EMBL" id="JASPKZ010009799">
    <property type="protein sequence ID" value="KAJ9576340.1"/>
    <property type="molecule type" value="Genomic_DNA"/>
</dbReference>
<reference evidence="1" key="2">
    <citation type="submission" date="2023-05" db="EMBL/GenBank/DDBJ databases">
        <authorList>
            <person name="Fouks B."/>
        </authorList>
    </citation>
    <scope>NUCLEOTIDE SEQUENCE</scope>
    <source>
        <strain evidence="1">Stay&amp;Tobe</strain>
        <tissue evidence="1">Testes</tissue>
    </source>
</reference>
<name>A0AAD8E3X1_DIPPU</name>
<reference evidence="1" key="1">
    <citation type="journal article" date="2023" name="IScience">
        <title>Live-bearing cockroach genome reveals convergent evolutionary mechanisms linked to viviparity in insects and beyond.</title>
        <authorList>
            <person name="Fouks B."/>
            <person name="Harrison M.C."/>
            <person name="Mikhailova A.A."/>
            <person name="Marchal E."/>
            <person name="English S."/>
            <person name="Carruthers M."/>
            <person name="Jennings E.C."/>
            <person name="Chiamaka E.L."/>
            <person name="Frigard R.A."/>
            <person name="Pippel M."/>
            <person name="Attardo G.M."/>
            <person name="Benoit J.B."/>
            <person name="Bornberg-Bauer E."/>
            <person name="Tobe S.S."/>
        </authorList>
    </citation>
    <scope>NUCLEOTIDE SEQUENCE</scope>
    <source>
        <strain evidence="1">Stay&amp;Tobe</strain>
    </source>
</reference>
<comment type="caution">
    <text evidence="1">The sequence shown here is derived from an EMBL/GenBank/DDBJ whole genome shotgun (WGS) entry which is preliminary data.</text>
</comment>
<organism evidence="1 2">
    <name type="scientific">Diploptera punctata</name>
    <name type="common">Pacific beetle cockroach</name>
    <dbReference type="NCBI Taxonomy" id="6984"/>
    <lineage>
        <taxon>Eukaryota</taxon>
        <taxon>Metazoa</taxon>
        <taxon>Ecdysozoa</taxon>
        <taxon>Arthropoda</taxon>
        <taxon>Hexapoda</taxon>
        <taxon>Insecta</taxon>
        <taxon>Pterygota</taxon>
        <taxon>Neoptera</taxon>
        <taxon>Polyneoptera</taxon>
        <taxon>Dictyoptera</taxon>
        <taxon>Blattodea</taxon>
        <taxon>Blaberoidea</taxon>
        <taxon>Blaberidae</taxon>
        <taxon>Diplopterinae</taxon>
        <taxon>Diploptera</taxon>
    </lineage>
</organism>
<gene>
    <name evidence="1" type="ORF">L9F63_006785</name>
</gene>
<evidence type="ECO:0000313" key="2">
    <source>
        <dbReference type="Proteomes" id="UP001233999"/>
    </source>
</evidence>
<accession>A0AAD8E3X1</accession>
<feature type="non-terminal residue" evidence="1">
    <location>
        <position position="83"/>
    </location>
</feature>
<dbReference type="Proteomes" id="UP001233999">
    <property type="component" value="Unassembled WGS sequence"/>
</dbReference>